<reference evidence="4" key="1">
    <citation type="journal article" date="2006" name="PLoS Biol.">
        <title>Macronuclear genome sequence of the ciliate Tetrahymena thermophila, a model eukaryote.</title>
        <authorList>
            <person name="Eisen J.A."/>
            <person name="Coyne R.S."/>
            <person name="Wu M."/>
            <person name="Wu D."/>
            <person name="Thiagarajan M."/>
            <person name="Wortman J.R."/>
            <person name="Badger J.H."/>
            <person name="Ren Q."/>
            <person name="Amedeo P."/>
            <person name="Jones K.M."/>
            <person name="Tallon L.J."/>
            <person name="Delcher A.L."/>
            <person name="Salzberg S.L."/>
            <person name="Silva J.C."/>
            <person name="Haas B.J."/>
            <person name="Majoros W.H."/>
            <person name="Farzad M."/>
            <person name="Carlton J.M."/>
            <person name="Smith R.K. Jr."/>
            <person name="Garg J."/>
            <person name="Pearlman R.E."/>
            <person name="Karrer K.M."/>
            <person name="Sun L."/>
            <person name="Manning G."/>
            <person name="Elde N.C."/>
            <person name="Turkewitz A.P."/>
            <person name="Asai D.J."/>
            <person name="Wilkes D.E."/>
            <person name="Wang Y."/>
            <person name="Cai H."/>
            <person name="Collins K."/>
            <person name="Stewart B.A."/>
            <person name="Lee S.R."/>
            <person name="Wilamowska K."/>
            <person name="Weinberg Z."/>
            <person name="Ruzzo W.L."/>
            <person name="Wloga D."/>
            <person name="Gaertig J."/>
            <person name="Frankel J."/>
            <person name="Tsao C.-C."/>
            <person name="Gorovsky M.A."/>
            <person name="Keeling P.J."/>
            <person name="Waller R.F."/>
            <person name="Patron N.J."/>
            <person name="Cherry J.M."/>
            <person name="Stover N.A."/>
            <person name="Krieger C.J."/>
            <person name="del Toro C."/>
            <person name="Ryder H.F."/>
            <person name="Williamson S.C."/>
            <person name="Barbeau R.A."/>
            <person name="Hamilton E.P."/>
            <person name="Orias E."/>
        </authorList>
    </citation>
    <scope>NUCLEOTIDE SEQUENCE [LARGE SCALE GENOMIC DNA]</scope>
    <source>
        <strain evidence="4">SB210</strain>
    </source>
</reference>
<feature type="transmembrane region" description="Helical" evidence="1">
    <location>
        <begin position="91"/>
        <end position="109"/>
    </location>
</feature>
<evidence type="ECO:0000256" key="2">
    <source>
        <dbReference type="SAM" id="SignalP"/>
    </source>
</evidence>
<keyword evidence="4" id="KW-1185">Reference proteome</keyword>
<dbReference type="KEGG" id="tet:TTHERM_01012080"/>
<dbReference type="AlphaFoldDB" id="Q22L46"/>
<name>Q22L46_TETTS</name>
<dbReference type="Proteomes" id="UP000009168">
    <property type="component" value="Unassembled WGS sequence"/>
</dbReference>
<feature type="signal peptide" evidence="2">
    <location>
        <begin position="1"/>
        <end position="18"/>
    </location>
</feature>
<keyword evidence="1" id="KW-0472">Membrane</keyword>
<sequence length="110" mass="11642">MKFITIALLALIAVSVNADLASCIQGLPNPCGSNADASCMTALSQFNTCLTTNSCAQNVNNLSDYSKCVKGCAPSSNTDVQNYVNKYADCLSGSIIAYSFVFLAILTFMF</sequence>
<evidence type="ECO:0000313" key="4">
    <source>
        <dbReference type="Proteomes" id="UP000009168"/>
    </source>
</evidence>
<dbReference type="HOGENOM" id="CLU_2176156_0_0_1"/>
<gene>
    <name evidence="3" type="ORF">TTHERM_01012080</name>
</gene>
<evidence type="ECO:0000313" key="3">
    <source>
        <dbReference type="EMBL" id="EAR85971.1"/>
    </source>
</evidence>
<feature type="chain" id="PRO_5004201434" evidence="2">
    <location>
        <begin position="19"/>
        <end position="110"/>
    </location>
</feature>
<dbReference type="RefSeq" id="XP_976566.1">
    <property type="nucleotide sequence ID" value="XM_971473.1"/>
</dbReference>
<proteinExistence type="predicted"/>
<evidence type="ECO:0000256" key="1">
    <source>
        <dbReference type="SAM" id="Phobius"/>
    </source>
</evidence>
<keyword evidence="1" id="KW-1133">Transmembrane helix</keyword>
<dbReference type="EMBL" id="GG662865">
    <property type="protein sequence ID" value="EAR85971.1"/>
    <property type="molecule type" value="Genomic_DNA"/>
</dbReference>
<organism evidence="3 4">
    <name type="scientific">Tetrahymena thermophila (strain SB210)</name>
    <dbReference type="NCBI Taxonomy" id="312017"/>
    <lineage>
        <taxon>Eukaryota</taxon>
        <taxon>Sar</taxon>
        <taxon>Alveolata</taxon>
        <taxon>Ciliophora</taxon>
        <taxon>Intramacronucleata</taxon>
        <taxon>Oligohymenophorea</taxon>
        <taxon>Hymenostomatida</taxon>
        <taxon>Tetrahymenina</taxon>
        <taxon>Tetrahymenidae</taxon>
        <taxon>Tetrahymena</taxon>
    </lineage>
</organism>
<accession>Q22L46</accession>
<dbReference type="InParanoid" id="Q22L46"/>
<keyword evidence="1 3" id="KW-0812">Transmembrane</keyword>
<dbReference type="GeneID" id="7835852"/>
<protein>
    <submittedName>
        <fullName evidence="3">Transmembrane protein, putative</fullName>
    </submittedName>
</protein>
<keyword evidence="2" id="KW-0732">Signal</keyword>